<dbReference type="Proteomes" id="UP000770661">
    <property type="component" value="Unassembled WGS sequence"/>
</dbReference>
<dbReference type="EMBL" id="JACEEZ010022981">
    <property type="protein sequence ID" value="KAG0711826.1"/>
    <property type="molecule type" value="Genomic_DNA"/>
</dbReference>
<proteinExistence type="predicted"/>
<evidence type="ECO:0000313" key="1">
    <source>
        <dbReference type="EMBL" id="KAG0711826.1"/>
    </source>
</evidence>
<dbReference type="OrthoDB" id="8195814at2759"/>
<accession>A0A8J5CFM3</accession>
<comment type="caution">
    <text evidence="1">The sequence shown here is derived from an EMBL/GenBank/DDBJ whole genome shotgun (WGS) entry which is preliminary data.</text>
</comment>
<keyword evidence="2" id="KW-1185">Reference proteome</keyword>
<name>A0A8J5CFM3_CHIOP</name>
<organism evidence="1 2">
    <name type="scientific">Chionoecetes opilio</name>
    <name type="common">Atlantic snow crab</name>
    <name type="synonym">Cancer opilio</name>
    <dbReference type="NCBI Taxonomy" id="41210"/>
    <lineage>
        <taxon>Eukaryota</taxon>
        <taxon>Metazoa</taxon>
        <taxon>Ecdysozoa</taxon>
        <taxon>Arthropoda</taxon>
        <taxon>Crustacea</taxon>
        <taxon>Multicrustacea</taxon>
        <taxon>Malacostraca</taxon>
        <taxon>Eumalacostraca</taxon>
        <taxon>Eucarida</taxon>
        <taxon>Decapoda</taxon>
        <taxon>Pleocyemata</taxon>
        <taxon>Brachyura</taxon>
        <taxon>Eubrachyura</taxon>
        <taxon>Majoidea</taxon>
        <taxon>Majidae</taxon>
        <taxon>Chionoecetes</taxon>
    </lineage>
</organism>
<gene>
    <name evidence="1" type="ORF">GWK47_019773</name>
</gene>
<sequence>MCLLDLAPGCIQTLYSFDQKIVPDREAHVDGRRYLENKITTDYTDATDKERLYVGRDDILPSPAGWVVPHDAPYVSHINRIACSTVEWPPFDLPTLLAAAGVHPSRQHALIRLTCAFLRNPGSLLSVPRSCPWGVWLQVFTVSSSVPGLSGGSAGGTGSRMRLYVWRPLSVLGELLAPLLDV</sequence>
<reference evidence="1" key="1">
    <citation type="submission" date="2020-07" db="EMBL/GenBank/DDBJ databases">
        <title>The High-quality genome of the commercially important snow crab, Chionoecetes opilio.</title>
        <authorList>
            <person name="Jeong J.-H."/>
            <person name="Ryu S."/>
        </authorList>
    </citation>
    <scope>NUCLEOTIDE SEQUENCE</scope>
    <source>
        <strain evidence="1">MADBK_172401_WGS</strain>
        <tissue evidence="1">Digestive gland</tissue>
    </source>
</reference>
<dbReference type="AlphaFoldDB" id="A0A8J5CFM3"/>
<protein>
    <submittedName>
        <fullName evidence="1">Uncharacterized protein</fullName>
    </submittedName>
</protein>
<evidence type="ECO:0000313" key="2">
    <source>
        <dbReference type="Proteomes" id="UP000770661"/>
    </source>
</evidence>